<dbReference type="AlphaFoldDB" id="A0AAD7NXT2"/>
<proteinExistence type="predicted"/>
<keyword evidence="3" id="KW-1185">Reference proteome</keyword>
<evidence type="ECO:0000313" key="2">
    <source>
        <dbReference type="EMBL" id="KAJ7779363.1"/>
    </source>
</evidence>
<name>A0AAD7NXT2_9AGAR</name>
<feature type="signal peptide" evidence="1">
    <location>
        <begin position="1"/>
        <end position="20"/>
    </location>
</feature>
<gene>
    <name evidence="2" type="ORF">DFH07DRAFT_730207</name>
</gene>
<dbReference type="Proteomes" id="UP001215280">
    <property type="component" value="Unassembled WGS sequence"/>
</dbReference>
<feature type="non-terminal residue" evidence="2">
    <location>
        <position position="1"/>
    </location>
</feature>
<accession>A0AAD7NXT2</accession>
<feature type="chain" id="PRO_5042152553" description="Secreted protein" evidence="1">
    <location>
        <begin position="21"/>
        <end position="86"/>
    </location>
</feature>
<evidence type="ECO:0000313" key="3">
    <source>
        <dbReference type="Proteomes" id="UP001215280"/>
    </source>
</evidence>
<dbReference type="EMBL" id="JARJLG010000007">
    <property type="protein sequence ID" value="KAJ7779363.1"/>
    <property type="molecule type" value="Genomic_DNA"/>
</dbReference>
<comment type="caution">
    <text evidence="2">The sequence shown here is derived from an EMBL/GenBank/DDBJ whole genome shotgun (WGS) entry which is preliminary data.</text>
</comment>
<evidence type="ECO:0008006" key="4">
    <source>
        <dbReference type="Google" id="ProtNLM"/>
    </source>
</evidence>
<protein>
    <recommendedName>
        <fullName evidence="4">Secreted protein</fullName>
    </recommendedName>
</protein>
<organism evidence="2 3">
    <name type="scientific">Mycena maculata</name>
    <dbReference type="NCBI Taxonomy" id="230809"/>
    <lineage>
        <taxon>Eukaryota</taxon>
        <taxon>Fungi</taxon>
        <taxon>Dikarya</taxon>
        <taxon>Basidiomycota</taxon>
        <taxon>Agaricomycotina</taxon>
        <taxon>Agaricomycetes</taxon>
        <taxon>Agaricomycetidae</taxon>
        <taxon>Agaricales</taxon>
        <taxon>Marasmiineae</taxon>
        <taxon>Mycenaceae</taxon>
        <taxon>Mycena</taxon>
    </lineage>
</organism>
<evidence type="ECO:0000256" key="1">
    <source>
        <dbReference type="SAM" id="SignalP"/>
    </source>
</evidence>
<sequence length="86" mass="9210">GALVCAICLGLHANVAGCRSRTLWTGAAARCHRDVENRLTNAHGQNVCLAWQLPRGCRSNARHIHECSGCGVSNHGAAQCHLRARN</sequence>
<keyword evidence="1" id="KW-0732">Signal</keyword>
<reference evidence="2" key="1">
    <citation type="submission" date="2023-03" db="EMBL/GenBank/DDBJ databases">
        <title>Massive genome expansion in bonnet fungi (Mycena s.s.) driven by repeated elements and novel gene families across ecological guilds.</title>
        <authorList>
            <consortium name="Lawrence Berkeley National Laboratory"/>
            <person name="Harder C.B."/>
            <person name="Miyauchi S."/>
            <person name="Viragh M."/>
            <person name="Kuo A."/>
            <person name="Thoen E."/>
            <person name="Andreopoulos B."/>
            <person name="Lu D."/>
            <person name="Skrede I."/>
            <person name="Drula E."/>
            <person name="Henrissat B."/>
            <person name="Morin E."/>
            <person name="Kohler A."/>
            <person name="Barry K."/>
            <person name="LaButti K."/>
            <person name="Morin E."/>
            <person name="Salamov A."/>
            <person name="Lipzen A."/>
            <person name="Mereny Z."/>
            <person name="Hegedus B."/>
            <person name="Baldrian P."/>
            <person name="Stursova M."/>
            <person name="Weitz H."/>
            <person name="Taylor A."/>
            <person name="Grigoriev I.V."/>
            <person name="Nagy L.G."/>
            <person name="Martin F."/>
            <person name="Kauserud H."/>
        </authorList>
    </citation>
    <scope>NUCLEOTIDE SEQUENCE</scope>
    <source>
        <strain evidence="2">CBHHK188m</strain>
    </source>
</reference>